<dbReference type="Proteomes" id="UP000318693">
    <property type="component" value="Unassembled WGS sequence"/>
</dbReference>
<feature type="domain" description="HTH gntR-type" evidence="4">
    <location>
        <begin position="21"/>
        <end position="88"/>
    </location>
</feature>
<dbReference type="SUPFAM" id="SSF46785">
    <property type="entry name" value="Winged helix' DNA-binding domain"/>
    <property type="match status" value="1"/>
</dbReference>
<dbReference type="CDD" id="cd07377">
    <property type="entry name" value="WHTH_GntR"/>
    <property type="match status" value="1"/>
</dbReference>
<evidence type="ECO:0000259" key="4">
    <source>
        <dbReference type="PROSITE" id="PS50949"/>
    </source>
</evidence>
<dbReference type="PANTHER" id="PTHR43537:SF24">
    <property type="entry name" value="GLUCONATE OPERON TRANSCRIPTIONAL REPRESSOR"/>
    <property type="match status" value="1"/>
</dbReference>
<gene>
    <name evidence="5" type="ORF">FJ693_04675</name>
</gene>
<reference evidence="5 6" key="1">
    <citation type="submission" date="2019-07" db="EMBL/GenBank/DDBJ databases">
        <title>Georgenia wutianyii sp. nov. and Georgenia *** sp. nov. isolated from plateau pika (Ochotona curzoniae) in the Qinghai-Tibet plateau of China.</title>
        <authorList>
            <person name="Tian Z."/>
        </authorList>
    </citation>
    <scope>NUCLEOTIDE SEQUENCE [LARGE SCALE GENOMIC DNA]</scope>
    <source>
        <strain evidence="5 6">Z446</strain>
    </source>
</reference>
<dbReference type="RefSeq" id="WP_143417364.1">
    <property type="nucleotide sequence ID" value="NZ_VJXR01000008.1"/>
</dbReference>
<dbReference type="Gene3D" id="1.10.10.10">
    <property type="entry name" value="Winged helix-like DNA-binding domain superfamily/Winged helix DNA-binding domain"/>
    <property type="match status" value="1"/>
</dbReference>
<keyword evidence="2" id="KW-0238">DNA-binding</keyword>
<dbReference type="Pfam" id="PF00392">
    <property type="entry name" value="GntR"/>
    <property type="match status" value="1"/>
</dbReference>
<evidence type="ECO:0000313" key="6">
    <source>
        <dbReference type="Proteomes" id="UP000318693"/>
    </source>
</evidence>
<dbReference type="InterPro" id="IPR011711">
    <property type="entry name" value="GntR_C"/>
</dbReference>
<keyword evidence="1" id="KW-0805">Transcription regulation</keyword>
<dbReference type="SMART" id="SM00895">
    <property type="entry name" value="FCD"/>
    <property type="match status" value="1"/>
</dbReference>
<dbReference type="GO" id="GO:0003700">
    <property type="term" value="F:DNA-binding transcription factor activity"/>
    <property type="evidence" value="ECO:0007669"/>
    <property type="project" value="InterPro"/>
</dbReference>
<proteinExistence type="predicted"/>
<dbReference type="Pfam" id="PF07729">
    <property type="entry name" value="FCD"/>
    <property type="match status" value="1"/>
</dbReference>
<dbReference type="InterPro" id="IPR036390">
    <property type="entry name" value="WH_DNA-bd_sf"/>
</dbReference>
<organism evidence="5 6">
    <name type="scientific">Georgenia yuyongxinii</name>
    <dbReference type="NCBI Taxonomy" id="2589797"/>
    <lineage>
        <taxon>Bacteria</taxon>
        <taxon>Bacillati</taxon>
        <taxon>Actinomycetota</taxon>
        <taxon>Actinomycetes</taxon>
        <taxon>Micrococcales</taxon>
        <taxon>Bogoriellaceae</taxon>
        <taxon>Georgenia</taxon>
    </lineage>
</organism>
<dbReference type="InterPro" id="IPR008920">
    <property type="entry name" value="TF_FadR/GntR_C"/>
</dbReference>
<name>A0A552WV60_9MICO</name>
<dbReference type="PROSITE" id="PS50949">
    <property type="entry name" value="HTH_GNTR"/>
    <property type="match status" value="1"/>
</dbReference>
<dbReference type="Gene3D" id="1.20.120.530">
    <property type="entry name" value="GntR ligand-binding domain-like"/>
    <property type="match status" value="1"/>
</dbReference>
<evidence type="ECO:0000313" key="5">
    <source>
        <dbReference type="EMBL" id="TRW46585.1"/>
    </source>
</evidence>
<dbReference type="PANTHER" id="PTHR43537">
    <property type="entry name" value="TRANSCRIPTIONAL REGULATOR, GNTR FAMILY"/>
    <property type="match status" value="1"/>
</dbReference>
<dbReference type="SUPFAM" id="SSF48008">
    <property type="entry name" value="GntR ligand-binding domain-like"/>
    <property type="match status" value="1"/>
</dbReference>
<dbReference type="GO" id="GO:0003677">
    <property type="term" value="F:DNA binding"/>
    <property type="evidence" value="ECO:0007669"/>
    <property type="project" value="UniProtKB-KW"/>
</dbReference>
<dbReference type="AlphaFoldDB" id="A0A552WV60"/>
<accession>A0A552WV60</accession>
<keyword evidence="6" id="KW-1185">Reference proteome</keyword>
<dbReference type="InterPro" id="IPR036388">
    <property type="entry name" value="WH-like_DNA-bd_sf"/>
</dbReference>
<keyword evidence="3" id="KW-0804">Transcription</keyword>
<evidence type="ECO:0000256" key="2">
    <source>
        <dbReference type="ARBA" id="ARBA00023125"/>
    </source>
</evidence>
<sequence>MTSTNHDLYELSPENGSGLHRTMADRVTVEIHRLIIMGDIEPGSALPIRDLADRFGTSAMPVREALRRLGALGLVEIAPHRGARVAEVSIEDLEDTYKVRLLLEPLAVSYAAEAVDEEHLERAATALAQHNAAMDAGDLDRARTAHTEFHFLLYQGAGSRWLQRAIEPVWQNSDRYRFAARGGEKDRSRAEHTEILEACRAHDPAAAEAAMRRHLEGALGRIRTAMLDHHTA</sequence>
<evidence type="ECO:0000256" key="1">
    <source>
        <dbReference type="ARBA" id="ARBA00023015"/>
    </source>
</evidence>
<dbReference type="InterPro" id="IPR000524">
    <property type="entry name" value="Tscrpt_reg_HTH_GntR"/>
</dbReference>
<dbReference type="EMBL" id="VJXR01000008">
    <property type="protein sequence ID" value="TRW46585.1"/>
    <property type="molecule type" value="Genomic_DNA"/>
</dbReference>
<evidence type="ECO:0000256" key="3">
    <source>
        <dbReference type="ARBA" id="ARBA00023163"/>
    </source>
</evidence>
<protein>
    <submittedName>
        <fullName evidence="5">GntR family transcriptional regulator</fullName>
    </submittedName>
</protein>
<comment type="caution">
    <text evidence="5">The sequence shown here is derived from an EMBL/GenBank/DDBJ whole genome shotgun (WGS) entry which is preliminary data.</text>
</comment>
<dbReference type="SMART" id="SM00345">
    <property type="entry name" value="HTH_GNTR"/>
    <property type="match status" value="1"/>
</dbReference>